<sequence>MMLQGLEREALERAAVGAVLHEEGSEPALNAIFIDLLARGLVTATWPAGAELPTEVAITTAGRNALRAHHAAARHLSEARDMLPR</sequence>
<reference evidence="1 2" key="1">
    <citation type="submission" date="2024-09" db="EMBL/GenBank/DDBJ databases">
        <authorList>
            <person name="Sun Q."/>
            <person name="Mori K."/>
        </authorList>
    </citation>
    <scope>NUCLEOTIDE SEQUENCE [LARGE SCALE GENOMIC DNA]</scope>
    <source>
        <strain evidence="1 2">TISTR 1856</strain>
    </source>
</reference>
<protein>
    <submittedName>
        <fullName evidence="1">Uncharacterized protein</fullName>
    </submittedName>
</protein>
<dbReference type="Proteomes" id="UP001589748">
    <property type="component" value="Unassembled WGS sequence"/>
</dbReference>
<evidence type="ECO:0000313" key="2">
    <source>
        <dbReference type="Proteomes" id="UP001589748"/>
    </source>
</evidence>
<keyword evidence="2" id="KW-1185">Reference proteome</keyword>
<name>A0ABV5LX01_9ACTN</name>
<proteinExistence type="predicted"/>
<accession>A0ABV5LX01</accession>
<gene>
    <name evidence="1" type="ORF">ACFFVI_16780</name>
</gene>
<comment type="caution">
    <text evidence="1">The sequence shown here is derived from an EMBL/GenBank/DDBJ whole genome shotgun (WGS) entry which is preliminary data.</text>
</comment>
<dbReference type="RefSeq" id="WP_380155519.1">
    <property type="nucleotide sequence ID" value="NZ_JBHMDM010000007.1"/>
</dbReference>
<dbReference type="EMBL" id="JBHMDM010000007">
    <property type="protein sequence ID" value="MFB9378620.1"/>
    <property type="molecule type" value="Genomic_DNA"/>
</dbReference>
<evidence type="ECO:0000313" key="1">
    <source>
        <dbReference type="EMBL" id="MFB9378620.1"/>
    </source>
</evidence>
<organism evidence="1 2">
    <name type="scientific">Kineococcus gynurae</name>
    <dbReference type="NCBI Taxonomy" id="452979"/>
    <lineage>
        <taxon>Bacteria</taxon>
        <taxon>Bacillati</taxon>
        <taxon>Actinomycetota</taxon>
        <taxon>Actinomycetes</taxon>
        <taxon>Kineosporiales</taxon>
        <taxon>Kineosporiaceae</taxon>
        <taxon>Kineococcus</taxon>
    </lineage>
</organism>